<feature type="region of interest" description="Disordered" evidence="4">
    <location>
        <begin position="186"/>
        <end position="216"/>
    </location>
</feature>
<dbReference type="GO" id="GO:0016020">
    <property type="term" value="C:membrane"/>
    <property type="evidence" value="ECO:0007669"/>
    <property type="project" value="UniProtKB-SubCell"/>
</dbReference>
<dbReference type="GO" id="GO:0015627">
    <property type="term" value="C:type II protein secretion system complex"/>
    <property type="evidence" value="ECO:0007669"/>
    <property type="project" value="TreeGrafter"/>
</dbReference>
<dbReference type="PANTHER" id="PTHR30332:SF24">
    <property type="entry name" value="SECRETIN GSPD-RELATED"/>
    <property type="match status" value="1"/>
</dbReference>
<organism evidence="7 8">
    <name type="scientific">Bdellovibrio bacteriovorus</name>
    <dbReference type="NCBI Taxonomy" id="959"/>
    <lineage>
        <taxon>Bacteria</taxon>
        <taxon>Pseudomonadati</taxon>
        <taxon>Bdellovibrionota</taxon>
        <taxon>Bdellovibrionia</taxon>
        <taxon>Bdellovibrionales</taxon>
        <taxon>Pseudobdellovibrionaceae</taxon>
        <taxon>Bdellovibrio</taxon>
    </lineage>
</organism>
<comment type="subcellular location">
    <subcellularLocation>
        <location evidence="1">Membrane</location>
    </subcellularLocation>
</comment>
<dbReference type="GO" id="GO:0009306">
    <property type="term" value="P:protein secretion"/>
    <property type="evidence" value="ECO:0007669"/>
    <property type="project" value="TreeGrafter"/>
</dbReference>
<feature type="signal peptide" evidence="5">
    <location>
        <begin position="1"/>
        <end position="18"/>
    </location>
</feature>
<dbReference type="Gene3D" id="3.30.1370.120">
    <property type="match status" value="1"/>
</dbReference>
<keyword evidence="2 5" id="KW-0732">Signal</keyword>
<evidence type="ECO:0000313" key="8">
    <source>
        <dbReference type="Proteomes" id="UP000075320"/>
    </source>
</evidence>
<evidence type="ECO:0000256" key="4">
    <source>
        <dbReference type="SAM" id="MobiDB-lite"/>
    </source>
</evidence>
<dbReference type="PANTHER" id="PTHR30332">
    <property type="entry name" value="PROBABLE GENERAL SECRETION PATHWAY PROTEIN D"/>
    <property type="match status" value="1"/>
</dbReference>
<comment type="caution">
    <text evidence="7">The sequence shown here is derived from an EMBL/GenBank/DDBJ whole genome shotgun (WGS) entry which is preliminary data.</text>
</comment>
<keyword evidence="3" id="KW-0472">Membrane</keyword>
<dbReference type="RefSeq" id="WP_061833198.1">
    <property type="nucleotide sequence ID" value="NZ_LUKE01000001.1"/>
</dbReference>
<dbReference type="Pfam" id="PF21305">
    <property type="entry name" value="type_II_gspD_N0"/>
    <property type="match status" value="1"/>
</dbReference>
<evidence type="ECO:0000256" key="3">
    <source>
        <dbReference type="ARBA" id="ARBA00023136"/>
    </source>
</evidence>
<feature type="compositionally biased region" description="Basic and acidic residues" evidence="4">
    <location>
        <begin position="189"/>
        <end position="205"/>
    </location>
</feature>
<evidence type="ECO:0000256" key="2">
    <source>
        <dbReference type="ARBA" id="ARBA00022729"/>
    </source>
</evidence>
<dbReference type="OrthoDB" id="9775455at2"/>
<keyword evidence="8" id="KW-1185">Reference proteome</keyword>
<dbReference type="InterPro" id="IPR049371">
    <property type="entry name" value="GspD-like_N0"/>
</dbReference>
<evidence type="ECO:0000313" key="7">
    <source>
        <dbReference type="EMBL" id="KYG65654.1"/>
    </source>
</evidence>
<gene>
    <name evidence="7" type="ORF">AZI86_00830</name>
</gene>
<dbReference type="InterPro" id="IPR038591">
    <property type="entry name" value="NolW-like_sf"/>
</dbReference>
<accession>A0A150WMQ4</accession>
<feature type="domain" description="GspD-like N0" evidence="6">
    <location>
        <begin position="24"/>
        <end position="90"/>
    </location>
</feature>
<dbReference type="InterPro" id="IPR050810">
    <property type="entry name" value="Bact_Secretion_Sys_Channel"/>
</dbReference>
<name>A0A150WMQ4_BDEBC</name>
<dbReference type="Proteomes" id="UP000075320">
    <property type="component" value="Unassembled WGS sequence"/>
</dbReference>
<evidence type="ECO:0000256" key="5">
    <source>
        <dbReference type="SAM" id="SignalP"/>
    </source>
</evidence>
<reference evidence="7 8" key="1">
    <citation type="submission" date="2016-03" db="EMBL/GenBank/DDBJ databases">
        <authorList>
            <person name="Ploux O."/>
        </authorList>
    </citation>
    <scope>NUCLEOTIDE SEQUENCE [LARGE SCALE GENOMIC DNA]</scope>
    <source>
        <strain evidence="7 8">R0</strain>
    </source>
</reference>
<proteinExistence type="predicted"/>
<dbReference type="EMBL" id="LUKE01000001">
    <property type="protein sequence ID" value="KYG65654.1"/>
    <property type="molecule type" value="Genomic_DNA"/>
</dbReference>
<feature type="chain" id="PRO_5007573426" evidence="5">
    <location>
        <begin position="19"/>
        <end position="216"/>
    </location>
</feature>
<evidence type="ECO:0000256" key="1">
    <source>
        <dbReference type="ARBA" id="ARBA00004370"/>
    </source>
</evidence>
<protein>
    <submittedName>
        <fullName evidence="7">General secretion pathway protein GspD</fullName>
    </submittedName>
</protein>
<evidence type="ECO:0000259" key="6">
    <source>
        <dbReference type="Pfam" id="PF21305"/>
    </source>
</evidence>
<sequence length="216" mass="24277">MKLIAVILVFFTTLSVFADDKVKVNFNSEELTKVIENYAKATGQKFIIDPGVRGKITILNQEPITKEEFFSQLSNGLALNGFAISKQEDVMVVQSARNVQRNMLEVSTKRPSMKPQRMYTWVYTPKNVSVLQLNRDLRILPSRDGEMNVVAINNQLIITDWVSNINRVADVLEQIDIPENPVLSKLAKKGAEGRLRPRPPHEGGPEKVAPPTPPQE</sequence>
<dbReference type="AlphaFoldDB" id="A0A150WMQ4"/>